<name>A0ABD3Q3H7_9STRA</name>
<dbReference type="PANTHER" id="PTHR22946:SF0">
    <property type="entry name" value="DIENELACTONE HYDROLASE DOMAIN-CONTAINING PROTEIN"/>
    <property type="match status" value="1"/>
</dbReference>
<sequence length="331" mass="36784">MSTHNSKTNSNEHEAPHHAGAKLLLETASSICSGNPRLAKDEDYASEILSAWKSDVNARMHTTLTSIAKPIVYRDANDSPLYGYLYRPSHNNQDVPIKNLPGLIIFHTGAGPQDIFLRWKADTLVTDTETFPNGVVVLIADILGDETGWAWDTDRSRYEKIASILLVPDENGERNMLQSRVRAVVETLRIQPDVDPTRIGIVGFCLGGHPILELGRMPDISVKAMVSFHGVFVSVHKFQMTEADAKNDSTCQVLICTGKDDPFVPKEDVIAAKDLFERLGHHCTTISFEDTKHGFTNPAQRFNTNPAFDFNEDSYRSAWTAMCNVLKDALT</sequence>
<dbReference type="SUPFAM" id="SSF53474">
    <property type="entry name" value="alpha/beta-Hydrolases"/>
    <property type="match status" value="1"/>
</dbReference>
<dbReference type="InterPro" id="IPR050261">
    <property type="entry name" value="FrsA_esterase"/>
</dbReference>
<evidence type="ECO:0000259" key="1">
    <source>
        <dbReference type="Pfam" id="PF01738"/>
    </source>
</evidence>
<protein>
    <recommendedName>
        <fullName evidence="1">Dienelactone hydrolase domain-containing protein</fullName>
    </recommendedName>
</protein>
<reference evidence="2 3" key="1">
    <citation type="submission" date="2024-10" db="EMBL/GenBank/DDBJ databases">
        <title>Updated reference genomes for cyclostephanoid diatoms.</title>
        <authorList>
            <person name="Roberts W.R."/>
            <person name="Alverson A.J."/>
        </authorList>
    </citation>
    <scope>NUCLEOTIDE SEQUENCE [LARGE SCALE GENOMIC DNA]</scope>
    <source>
        <strain evidence="2 3">AJA010-31</strain>
    </source>
</reference>
<dbReference type="EMBL" id="JALLPJ020000352">
    <property type="protein sequence ID" value="KAL3794527.1"/>
    <property type="molecule type" value="Genomic_DNA"/>
</dbReference>
<accession>A0ABD3Q3H7</accession>
<feature type="domain" description="Dienelactone hydrolase" evidence="1">
    <location>
        <begin position="100"/>
        <end position="329"/>
    </location>
</feature>
<dbReference type="AlphaFoldDB" id="A0ABD3Q3H7"/>
<dbReference type="Proteomes" id="UP001530400">
    <property type="component" value="Unassembled WGS sequence"/>
</dbReference>
<evidence type="ECO:0000313" key="3">
    <source>
        <dbReference type="Proteomes" id="UP001530400"/>
    </source>
</evidence>
<dbReference type="Pfam" id="PF01738">
    <property type="entry name" value="DLH"/>
    <property type="match status" value="1"/>
</dbReference>
<organism evidence="2 3">
    <name type="scientific">Cyclotella atomus</name>
    <dbReference type="NCBI Taxonomy" id="382360"/>
    <lineage>
        <taxon>Eukaryota</taxon>
        <taxon>Sar</taxon>
        <taxon>Stramenopiles</taxon>
        <taxon>Ochrophyta</taxon>
        <taxon>Bacillariophyta</taxon>
        <taxon>Coscinodiscophyceae</taxon>
        <taxon>Thalassiosirophycidae</taxon>
        <taxon>Stephanodiscales</taxon>
        <taxon>Stephanodiscaceae</taxon>
        <taxon>Cyclotella</taxon>
    </lineage>
</organism>
<evidence type="ECO:0000313" key="2">
    <source>
        <dbReference type="EMBL" id="KAL3794527.1"/>
    </source>
</evidence>
<dbReference type="PANTHER" id="PTHR22946">
    <property type="entry name" value="DIENELACTONE HYDROLASE DOMAIN-CONTAINING PROTEIN-RELATED"/>
    <property type="match status" value="1"/>
</dbReference>
<dbReference type="InterPro" id="IPR029058">
    <property type="entry name" value="AB_hydrolase_fold"/>
</dbReference>
<dbReference type="InterPro" id="IPR002925">
    <property type="entry name" value="Dienelactn_hydro"/>
</dbReference>
<dbReference type="Gene3D" id="3.40.50.1820">
    <property type="entry name" value="alpha/beta hydrolase"/>
    <property type="match status" value="1"/>
</dbReference>
<keyword evidence="3" id="KW-1185">Reference proteome</keyword>
<gene>
    <name evidence="2" type="ORF">ACHAWO_013008</name>
</gene>
<proteinExistence type="predicted"/>
<comment type="caution">
    <text evidence="2">The sequence shown here is derived from an EMBL/GenBank/DDBJ whole genome shotgun (WGS) entry which is preliminary data.</text>
</comment>